<protein>
    <submittedName>
        <fullName evidence="1">Uncharacterized protein</fullName>
    </submittedName>
</protein>
<name>A0A0H2RBW5_9AGAM</name>
<dbReference type="AlphaFoldDB" id="A0A0H2RBW5"/>
<sequence>MHCRNIFLSHSGPRAGWALLFCRFWALTLTRMSIVSTQNFSFFLLLTALQFDFLSSVVFIPKPENFSKPNCNGISRDRNVAGFRTGLTYNVSRTGSSDNSTRALKCERAPQEFIPLSLHSDHTLHRL</sequence>
<dbReference type="EMBL" id="KQ086072">
    <property type="protein sequence ID" value="KLO08922.1"/>
    <property type="molecule type" value="Genomic_DNA"/>
</dbReference>
<organism evidence="1 2">
    <name type="scientific">Schizopora paradoxa</name>
    <dbReference type="NCBI Taxonomy" id="27342"/>
    <lineage>
        <taxon>Eukaryota</taxon>
        <taxon>Fungi</taxon>
        <taxon>Dikarya</taxon>
        <taxon>Basidiomycota</taxon>
        <taxon>Agaricomycotina</taxon>
        <taxon>Agaricomycetes</taxon>
        <taxon>Hymenochaetales</taxon>
        <taxon>Schizoporaceae</taxon>
        <taxon>Schizopora</taxon>
    </lineage>
</organism>
<dbReference type="Proteomes" id="UP000053477">
    <property type="component" value="Unassembled WGS sequence"/>
</dbReference>
<gene>
    <name evidence="1" type="ORF">SCHPADRAFT_588922</name>
</gene>
<keyword evidence="2" id="KW-1185">Reference proteome</keyword>
<evidence type="ECO:0000313" key="1">
    <source>
        <dbReference type="EMBL" id="KLO08922.1"/>
    </source>
</evidence>
<proteinExistence type="predicted"/>
<reference evidence="1 2" key="1">
    <citation type="submission" date="2015-04" db="EMBL/GenBank/DDBJ databases">
        <title>Complete genome sequence of Schizopora paradoxa KUC8140, a cosmopolitan wood degrader in East Asia.</title>
        <authorList>
            <consortium name="DOE Joint Genome Institute"/>
            <person name="Min B."/>
            <person name="Park H."/>
            <person name="Jang Y."/>
            <person name="Kim J.-J."/>
            <person name="Kim K.H."/>
            <person name="Pangilinan J."/>
            <person name="Lipzen A."/>
            <person name="Riley R."/>
            <person name="Grigoriev I.V."/>
            <person name="Spatafora J.W."/>
            <person name="Choi I.-G."/>
        </authorList>
    </citation>
    <scope>NUCLEOTIDE SEQUENCE [LARGE SCALE GENOMIC DNA]</scope>
    <source>
        <strain evidence="1 2">KUC8140</strain>
    </source>
</reference>
<accession>A0A0H2RBW5</accession>
<dbReference type="InParanoid" id="A0A0H2RBW5"/>
<evidence type="ECO:0000313" key="2">
    <source>
        <dbReference type="Proteomes" id="UP000053477"/>
    </source>
</evidence>
<dbReference type="OrthoDB" id="3251307at2759"/>